<organism evidence="8 9">
    <name type="scientific">Rhodopirellula islandica</name>
    <dbReference type="NCBI Taxonomy" id="595434"/>
    <lineage>
        <taxon>Bacteria</taxon>
        <taxon>Pseudomonadati</taxon>
        <taxon>Planctomycetota</taxon>
        <taxon>Planctomycetia</taxon>
        <taxon>Pirellulales</taxon>
        <taxon>Pirellulaceae</taxon>
        <taxon>Rhodopirellula</taxon>
    </lineage>
</organism>
<feature type="binding site" evidence="7">
    <location>
        <position position="114"/>
    </location>
    <ligand>
        <name>5-amino-6-(D-ribitylamino)uracil</name>
        <dbReference type="ChEBI" id="CHEBI:15934"/>
    </ligand>
</feature>
<dbReference type="Proteomes" id="UP000036367">
    <property type="component" value="Unassembled WGS sequence"/>
</dbReference>
<comment type="similarity">
    <text evidence="2 7">Belongs to the DMRL synthase family.</text>
</comment>
<dbReference type="Pfam" id="PF00885">
    <property type="entry name" value="DMRL_synthase"/>
    <property type="match status" value="1"/>
</dbReference>
<feature type="binding site" evidence="7">
    <location>
        <begin position="57"/>
        <end position="59"/>
    </location>
    <ligand>
        <name>5-amino-6-(D-ribitylamino)uracil</name>
        <dbReference type="ChEBI" id="CHEBI:15934"/>
    </ligand>
</feature>
<keyword evidence="5 7" id="KW-0808">Transferase</keyword>
<dbReference type="SUPFAM" id="SSF52121">
    <property type="entry name" value="Lumazine synthase"/>
    <property type="match status" value="1"/>
</dbReference>
<dbReference type="InterPro" id="IPR036467">
    <property type="entry name" value="LS/RS_sf"/>
</dbReference>
<dbReference type="HAMAP" id="MF_00178">
    <property type="entry name" value="Lumazine_synth"/>
    <property type="match status" value="1"/>
</dbReference>
<comment type="function">
    <text evidence="7">Catalyzes the formation of 6,7-dimethyl-8-ribityllumazine by condensation of 5-amino-6-(D-ribitylamino)uracil with 3,4-dihydroxy-2-butanone 4-phosphate. This is the penultimate step in the biosynthesis of riboflavin.</text>
</comment>
<dbReference type="Gene3D" id="3.40.50.960">
    <property type="entry name" value="Lumazine/riboflavin synthase"/>
    <property type="match status" value="1"/>
</dbReference>
<dbReference type="InterPro" id="IPR034964">
    <property type="entry name" value="LS"/>
</dbReference>
<feature type="active site" description="Proton donor" evidence="7">
    <location>
        <position position="89"/>
    </location>
</feature>
<name>A0A0J1BIT9_RHOIS</name>
<accession>A0A0J1BIT9</accession>
<reference evidence="8" key="1">
    <citation type="submission" date="2015-05" db="EMBL/GenBank/DDBJ databases">
        <title>Permanent draft genome of Rhodopirellula islandicus K833.</title>
        <authorList>
            <person name="Kizina J."/>
            <person name="Richter M."/>
            <person name="Glockner F.O."/>
            <person name="Harder J."/>
        </authorList>
    </citation>
    <scope>NUCLEOTIDE SEQUENCE [LARGE SCALE GENOMIC DNA]</scope>
    <source>
        <strain evidence="8">K833</strain>
    </source>
</reference>
<evidence type="ECO:0000313" key="9">
    <source>
        <dbReference type="Proteomes" id="UP000036367"/>
    </source>
</evidence>
<sequence length="155" mass="16696">MPSIDGTTGNLPSGRVAIIASRYNANICDSMVQAALQSLTDAGIPVEKHWLIRVPGAWELCWAVEQAFQHADVIGAITLGCVIKGETTHDEHINRAVSDTLMEQSVRSGRPIGFGLLTCNTVEQAIQRSGGTVGNKGHEAADAMLEMLRLQTKMR</sequence>
<comment type="catalytic activity">
    <reaction evidence="6 7">
        <text>(2S)-2-hydroxy-3-oxobutyl phosphate + 5-amino-6-(D-ribitylamino)uracil = 6,7-dimethyl-8-(1-D-ribityl)lumazine + phosphate + 2 H2O + H(+)</text>
        <dbReference type="Rhea" id="RHEA:26152"/>
        <dbReference type="ChEBI" id="CHEBI:15377"/>
        <dbReference type="ChEBI" id="CHEBI:15378"/>
        <dbReference type="ChEBI" id="CHEBI:15934"/>
        <dbReference type="ChEBI" id="CHEBI:43474"/>
        <dbReference type="ChEBI" id="CHEBI:58201"/>
        <dbReference type="ChEBI" id="CHEBI:58830"/>
        <dbReference type="EC" id="2.5.1.78"/>
    </reaction>
</comment>
<dbReference type="InterPro" id="IPR002180">
    <property type="entry name" value="LS/RS"/>
</dbReference>
<dbReference type="NCBIfam" id="TIGR00114">
    <property type="entry name" value="lumazine-synth"/>
    <property type="match status" value="1"/>
</dbReference>
<comment type="pathway">
    <text evidence="1 7">Cofactor biosynthesis; riboflavin biosynthesis; riboflavin from 2-hydroxy-3-oxobutyl phosphate and 5-amino-6-(D-ribitylamino)uracil: step 1/2.</text>
</comment>
<dbReference type="CDD" id="cd09209">
    <property type="entry name" value="Lumazine_synthase-I"/>
    <property type="match status" value="1"/>
</dbReference>
<keyword evidence="4 7" id="KW-0686">Riboflavin biosynthesis</keyword>
<dbReference type="PANTHER" id="PTHR21058:SF0">
    <property type="entry name" value="6,7-DIMETHYL-8-RIBITYLLUMAZINE SYNTHASE"/>
    <property type="match status" value="1"/>
</dbReference>
<dbReference type="PANTHER" id="PTHR21058">
    <property type="entry name" value="6,7-DIMETHYL-8-RIBITYLLUMAZINE SYNTHASE DMRL SYNTHASE LUMAZINE SYNTHASE"/>
    <property type="match status" value="1"/>
</dbReference>
<evidence type="ECO:0000256" key="3">
    <source>
        <dbReference type="ARBA" id="ARBA00012664"/>
    </source>
</evidence>
<keyword evidence="9" id="KW-1185">Reference proteome</keyword>
<evidence type="ECO:0000313" key="8">
    <source>
        <dbReference type="EMBL" id="KLU06445.1"/>
    </source>
</evidence>
<evidence type="ECO:0000256" key="7">
    <source>
        <dbReference type="HAMAP-Rule" id="MF_00178"/>
    </source>
</evidence>
<dbReference type="EMBL" id="LECT01000015">
    <property type="protein sequence ID" value="KLU06445.1"/>
    <property type="molecule type" value="Genomic_DNA"/>
</dbReference>
<feature type="binding site" evidence="7">
    <location>
        <position position="23"/>
    </location>
    <ligand>
        <name>5-amino-6-(D-ribitylamino)uracil</name>
        <dbReference type="ChEBI" id="CHEBI:15934"/>
    </ligand>
</feature>
<gene>
    <name evidence="7" type="primary">ribH</name>
    <name evidence="8" type="ORF">RISK_001656</name>
</gene>
<comment type="caution">
    <text evidence="8">The sequence shown here is derived from an EMBL/GenBank/DDBJ whole genome shotgun (WGS) entry which is preliminary data.</text>
</comment>
<dbReference type="GO" id="GO:0009231">
    <property type="term" value="P:riboflavin biosynthetic process"/>
    <property type="evidence" value="ECO:0007669"/>
    <property type="project" value="UniProtKB-UniRule"/>
</dbReference>
<evidence type="ECO:0000256" key="4">
    <source>
        <dbReference type="ARBA" id="ARBA00022619"/>
    </source>
</evidence>
<evidence type="ECO:0000256" key="5">
    <source>
        <dbReference type="ARBA" id="ARBA00022679"/>
    </source>
</evidence>
<dbReference type="GO" id="GO:0009349">
    <property type="term" value="C:riboflavin synthase complex"/>
    <property type="evidence" value="ECO:0007669"/>
    <property type="project" value="UniProtKB-UniRule"/>
</dbReference>
<dbReference type="OrthoDB" id="9809709at2"/>
<dbReference type="GO" id="GO:0000906">
    <property type="term" value="F:6,7-dimethyl-8-ribityllumazine synthase activity"/>
    <property type="evidence" value="ECO:0007669"/>
    <property type="project" value="UniProtKB-UniRule"/>
</dbReference>
<feature type="binding site" evidence="7">
    <location>
        <position position="128"/>
    </location>
    <ligand>
        <name>(2S)-2-hydroxy-3-oxobutyl phosphate</name>
        <dbReference type="ChEBI" id="CHEBI:58830"/>
    </ligand>
</feature>
<dbReference type="FunFam" id="3.40.50.960:FF:000016">
    <property type="entry name" value="6,7-dimethyl-8-ribityllumazine synthase"/>
    <property type="match status" value="1"/>
</dbReference>
<feature type="binding site" evidence="7">
    <location>
        <begin position="81"/>
        <end position="83"/>
    </location>
    <ligand>
        <name>5-amino-6-(D-ribitylamino)uracil</name>
        <dbReference type="ChEBI" id="CHEBI:15934"/>
    </ligand>
</feature>
<protein>
    <recommendedName>
        <fullName evidence="3 7">6,7-dimethyl-8-ribityllumazine synthase</fullName>
        <shortName evidence="7">DMRL synthase</shortName>
        <shortName evidence="7">LS</shortName>
        <shortName evidence="7">Lumazine synthase</shortName>
        <ecNumber evidence="3 7">2.5.1.78</ecNumber>
    </recommendedName>
</protein>
<dbReference type="STRING" id="595434.RISK_001656"/>
<dbReference type="AlphaFoldDB" id="A0A0J1BIT9"/>
<proteinExistence type="inferred from homology"/>
<feature type="binding site" evidence="7">
    <location>
        <begin position="86"/>
        <end position="87"/>
    </location>
    <ligand>
        <name>(2S)-2-hydroxy-3-oxobutyl phosphate</name>
        <dbReference type="ChEBI" id="CHEBI:58830"/>
    </ligand>
</feature>
<dbReference type="UniPathway" id="UPA00275">
    <property type="reaction ID" value="UER00404"/>
</dbReference>
<evidence type="ECO:0000256" key="2">
    <source>
        <dbReference type="ARBA" id="ARBA00007424"/>
    </source>
</evidence>
<dbReference type="EC" id="2.5.1.78" evidence="3 7"/>
<evidence type="ECO:0000256" key="6">
    <source>
        <dbReference type="ARBA" id="ARBA00048785"/>
    </source>
</evidence>
<evidence type="ECO:0000256" key="1">
    <source>
        <dbReference type="ARBA" id="ARBA00004917"/>
    </source>
</evidence>
<dbReference type="RefSeq" id="WP_047813487.1">
    <property type="nucleotide sequence ID" value="NZ_LECT01000015.1"/>
</dbReference>
<dbReference type="GO" id="GO:0005829">
    <property type="term" value="C:cytosol"/>
    <property type="evidence" value="ECO:0007669"/>
    <property type="project" value="TreeGrafter"/>
</dbReference>
<dbReference type="PATRIC" id="fig|595434.4.peg.1581"/>